<evidence type="ECO:0000313" key="1">
    <source>
        <dbReference type="EMBL" id="SKB87017.1"/>
    </source>
</evidence>
<protein>
    <submittedName>
        <fullName evidence="1">Uncharacterized conserved protein, DUF885 familyt</fullName>
    </submittedName>
</protein>
<dbReference type="PANTHER" id="PTHR33361">
    <property type="entry name" value="GLR0591 PROTEIN"/>
    <property type="match status" value="1"/>
</dbReference>
<dbReference type="OrthoDB" id="9760040at2"/>
<accession>A0A1T5ESV0</accession>
<dbReference type="InterPro" id="IPR010281">
    <property type="entry name" value="DUF885"/>
</dbReference>
<dbReference type="AlphaFoldDB" id="A0A1T5ESV0"/>
<dbReference type="Proteomes" id="UP000189981">
    <property type="component" value="Unassembled WGS sequence"/>
</dbReference>
<organism evidence="1 2">
    <name type="scientific">Daejeonella lutea</name>
    <dbReference type="NCBI Taxonomy" id="572036"/>
    <lineage>
        <taxon>Bacteria</taxon>
        <taxon>Pseudomonadati</taxon>
        <taxon>Bacteroidota</taxon>
        <taxon>Sphingobacteriia</taxon>
        <taxon>Sphingobacteriales</taxon>
        <taxon>Sphingobacteriaceae</taxon>
        <taxon>Daejeonella</taxon>
    </lineage>
</organism>
<gene>
    <name evidence="1" type="ORF">SAMN05661099_3186</name>
</gene>
<sequence>MRPTILATVSLLFATIYTFGQTTISTSIPALFQKIKDFEKQEWQRDSADKHPLRLHNEEKYQREFAFYNRLNEQLLGISKNSLPVKEQINYELLQHDILDNLATYKYKSYLNPIISYEGFHTSLAGQGNRTLNNKKDTEQYMSILQDIPRYVEENLKLMRTGLSLGISQPKVIIREMQSTYQQHIVDSVEKSAFWKPLTKKPFSVSDKDWGDYQAKAREVIAKDVISSYRQIKQFFENEYLPKTRAEVGASALPEGAAYYEDRVRHYTTTSLTSEDIYNIGLAEVARIQSEMNKVMQQVGFKGTFKEFIKYLRSDPKFYPKTSDELLKEASYIAKQIDGKLPSLFGRLPRQPYTVTPMLQPAAPPGLYSRGGGNTPGTYLVNITNLSSRTLYTLEALTLHESVPGHHLQISLARELDSLPDFRKSLYINAFGEGWGLYGEYLGHEMGFYKDPYSLFGRLTYDMWRACRLVIDVGLHKKGWTKEQASSYLADRTALSLVEVNTEINRYISWPGQALAYKIGELKILEMRRKTEAALKENFDVRAFHDMILGNGSVTLSVLEKITDRFIAERLKKLKTIN</sequence>
<dbReference type="Pfam" id="PF05960">
    <property type="entry name" value="DUF885"/>
    <property type="match status" value="1"/>
</dbReference>
<dbReference type="RefSeq" id="WP_079703692.1">
    <property type="nucleotide sequence ID" value="NZ_FUYR01000004.1"/>
</dbReference>
<evidence type="ECO:0000313" key="2">
    <source>
        <dbReference type="Proteomes" id="UP000189981"/>
    </source>
</evidence>
<dbReference type="EMBL" id="FUYR01000004">
    <property type="protein sequence ID" value="SKB87017.1"/>
    <property type="molecule type" value="Genomic_DNA"/>
</dbReference>
<proteinExistence type="predicted"/>
<dbReference type="PANTHER" id="PTHR33361:SF2">
    <property type="entry name" value="DUF885 DOMAIN-CONTAINING PROTEIN"/>
    <property type="match status" value="1"/>
</dbReference>
<keyword evidence="2" id="KW-1185">Reference proteome</keyword>
<reference evidence="2" key="1">
    <citation type="submission" date="2017-02" db="EMBL/GenBank/DDBJ databases">
        <authorList>
            <person name="Varghese N."/>
            <person name="Submissions S."/>
        </authorList>
    </citation>
    <scope>NUCLEOTIDE SEQUENCE [LARGE SCALE GENOMIC DNA]</scope>
    <source>
        <strain evidence="2">DSM 22385</strain>
    </source>
</reference>
<dbReference type="STRING" id="572036.SAMN05661099_3186"/>
<name>A0A1T5ESV0_9SPHI</name>